<dbReference type="Proteomes" id="UP000245916">
    <property type="component" value="Unassembled WGS sequence"/>
</dbReference>
<name>A0A2U2J279_9SPHN</name>
<organism evidence="2 3">
    <name type="scientific">Allosphingosinicella humi</name>
    <dbReference type="NCBI Taxonomy" id="2068657"/>
    <lineage>
        <taxon>Bacteria</taxon>
        <taxon>Pseudomonadati</taxon>
        <taxon>Pseudomonadota</taxon>
        <taxon>Alphaproteobacteria</taxon>
        <taxon>Sphingomonadales</taxon>
        <taxon>Sphingomonadaceae</taxon>
        <taxon>Allosphingosinicella</taxon>
    </lineage>
</organism>
<dbReference type="Pfam" id="PF01738">
    <property type="entry name" value="DLH"/>
    <property type="match status" value="1"/>
</dbReference>
<dbReference type="SUPFAM" id="SSF53474">
    <property type="entry name" value="alpha/beta-Hydrolases"/>
    <property type="match status" value="1"/>
</dbReference>
<accession>A0A2U2J279</accession>
<dbReference type="InterPro" id="IPR002925">
    <property type="entry name" value="Dienelactn_hydro"/>
</dbReference>
<feature type="domain" description="Dienelactone hydrolase" evidence="1">
    <location>
        <begin position="21"/>
        <end position="236"/>
    </location>
</feature>
<gene>
    <name evidence="2" type="ORF">DF286_05515</name>
</gene>
<dbReference type="EMBL" id="QFFF01000001">
    <property type="protein sequence ID" value="PWG02381.1"/>
    <property type="molecule type" value="Genomic_DNA"/>
</dbReference>
<dbReference type="AlphaFoldDB" id="A0A2U2J279"/>
<dbReference type="InterPro" id="IPR029058">
    <property type="entry name" value="AB_hydrolase_fold"/>
</dbReference>
<dbReference type="OrthoDB" id="9787933at2"/>
<dbReference type="RefSeq" id="WP_109270520.1">
    <property type="nucleotide sequence ID" value="NZ_QFFF01000001.1"/>
</dbReference>
<dbReference type="PANTHER" id="PTHR22946:SF0">
    <property type="entry name" value="DIENELACTONE HYDROLASE DOMAIN-CONTAINING PROTEIN"/>
    <property type="match status" value="1"/>
</dbReference>
<evidence type="ECO:0000313" key="2">
    <source>
        <dbReference type="EMBL" id="PWG02381.1"/>
    </source>
</evidence>
<dbReference type="PANTHER" id="PTHR22946">
    <property type="entry name" value="DIENELACTONE HYDROLASE DOMAIN-CONTAINING PROTEIN-RELATED"/>
    <property type="match status" value="1"/>
</dbReference>
<sequence length="238" mass="25398">MTIETRCVETTHDGALLEGVLAFDPAAAPRPTVMIFHSWAGRSDAEVEVARRMAALGYAGLACDLYGKGKRGTNKEECEALMNPLMADRDLLQSRLLHWLETVHALPEVDGDRIAALGFCFGGLCALDLARTGADVRGVASFHGLFIPPGNREGTPIQARVIAFHGWDDPMAPPDHVGALGEELTRAGADWQIHAYGGTMHAFTNPGAADPAAGLLYNPTAAGRAWTSFEAFLAEIFG</sequence>
<protein>
    <submittedName>
        <fullName evidence="2">Carboxymethylenebutenolidase</fullName>
    </submittedName>
</protein>
<proteinExistence type="predicted"/>
<keyword evidence="3" id="KW-1185">Reference proteome</keyword>
<evidence type="ECO:0000313" key="3">
    <source>
        <dbReference type="Proteomes" id="UP000245916"/>
    </source>
</evidence>
<evidence type="ECO:0000259" key="1">
    <source>
        <dbReference type="Pfam" id="PF01738"/>
    </source>
</evidence>
<dbReference type="GO" id="GO:0016787">
    <property type="term" value="F:hydrolase activity"/>
    <property type="evidence" value="ECO:0007669"/>
    <property type="project" value="InterPro"/>
</dbReference>
<dbReference type="Gene3D" id="3.40.50.1820">
    <property type="entry name" value="alpha/beta hydrolase"/>
    <property type="match status" value="1"/>
</dbReference>
<comment type="caution">
    <text evidence="2">The sequence shown here is derived from an EMBL/GenBank/DDBJ whole genome shotgun (WGS) entry which is preliminary data.</text>
</comment>
<dbReference type="InterPro" id="IPR050261">
    <property type="entry name" value="FrsA_esterase"/>
</dbReference>
<reference evidence="2 3" key="1">
    <citation type="submission" date="2018-05" db="EMBL/GenBank/DDBJ databases">
        <title>Genome of Sphingosinicella humi QZX222.</title>
        <authorList>
            <person name="Qiao Z."/>
            <person name="Wang G."/>
        </authorList>
    </citation>
    <scope>NUCLEOTIDE SEQUENCE [LARGE SCALE GENOMIC DNA]</scope>
    <source>
        <strain evidence="2 3">QZX222</strain>
    </source>
</reference>